<dbReference type="Ensembl" id="ENSLBET00000006340.1">
    <property type="protein sequence ID" value="ENSLBEP00000006039.1"/>
    <property type="gene ID" value="ENSLBEG00000004639.1"/>
</dbReference>
<evidence type="ECO:0000313" key="2">
    <source>
        <dbReference type="Proteomes" id="UP000261660"/>
    </source>
</evidence>
<dbReference type="InterPro" id="IPR016135">
    <property type="entry name" value="UBQ-conjugating_enzyme/RWD"/>
</dbReference>
<dbReference type="Proteomes" id="UP000261660">
    <property type="component" value="Unplaced"/>
</dbReference>
<evidence type="ECO:0000313" key="1">
    <source>
        <dbReference type="Ensembl" id="ENSLBEP00000006039.1"/>
    </source>
</evidence>
<reference evidence="1" key="2">
    <citation type="submission" date="2025-09" db="UniProtKB">
        <authorList>
            <consortium name="Ensembl"/>
        </authorList>
    </citation>
    <scope>IDENTIFICATION</scope>
</reference>
<dbReference type="GeneTree" id="ENSGT00940000178727"/>
<dbReference type="AlphaFoldDB" id="A0A3Q3EFS0"/>
<keyword evidence="2" id="KW-1185">Reference proteome</keyword>
<name>A0A3Q3EFS0_9LABR</name>
<accession>A0A3Q3EFS0</accession>
<reference evidence="1" key="1">
    <citation type="submission" date="2025-08" db="UniProtKB">
        <authorList>
            <consortium name="Ensembl"/>
        </authorList>
    </citation>
    <scope>IDENTIFICATION</scope>
</reference>
<dbReference type="STRING" id="56723.ENSLBEP00000006039"/>
<proteinExistence type="predicted"/>
<sequence>MSSLEEQEDELLALHSIFDSDEFFRDESKFSGEIRVSVELPSDFTVVLKEGNSIQFKKLYLSPGGQFK</sequence>
<protein>
    <recommendedName>
        <fullName evidence="3">RWD domain-containing protein</fullName>
    </recommendedName>
</protein>
<dbReference type="InParanoid" id="A0A3Q3EFS0"/>
<organism evidence="1 2">
    <name type="scientific">Labrus bergylta</name>
    <name type="common">ballan wrasse</name>
    <dbReference type="NCBI Taxonomy" id="56723"/>
    <lineage>
        <taxon>Eukaryota</taxon>
        <taxon>Metazoa</taxon>
        <taxon>Chordata</taxon>
        <taxon>Craniata</taxon>
        <taxon>Vertebrata</taxon>
        <taxon>Euteleostomi</taxon>
        <taxon>Actinopterygii</taxon>
        <taxon>Neopterygii</taxon>
        <taxon>Teleostei</taxon>
        <taxon>Neoteleostei</taxon>
        <taxon>Acanthomorphata</taxon>
        <taxon>Eupercaria</taxon>
        <taxon>Labriformes</taxon>
        <taxon>Labridae</taxon>
        <taxon>Labrus</taxon>
    </lineage>
</organism>
<dbReference type="Gene3D" id="3.10.110.10">
    <property type="entry name" value="Ubiquitin Conjugating Enzyme"/>
    <property type="match status" value="1"/>
</dbReference>
<evidence type="ECO:0008006" key="3">
    <source>
        <dbReference type="Google" id="ProtNLM"/>
    </source>
</evidence>
<dbReference type="SUPFAM" id="SSF54495">
    <property type="entry name" value="UBC-like"/>
    <property type="match status" value="1"/>
</dbReference>